<evidence type="ECO:0000313" key="4">
    <source>
        <dbReference type="Proteomes" id="UP001597508"/>
    </source>
</evidence>
<evidence type="ECO:0008006" key="5">
    <source>
        <dbReference type="Google" id="ProtNLM"/>
    </source>
</evidence>
<accession>A0ABW5LQQ5</accession>
<evidence type="ECO:0000256" key="1">
    <source>
        <dbReference type="SAM" id="Coils"/>
    </source>
</evidence>
<organism evidence="3 4">
    <name type="scientific">Pseudotenacibaculum haliotis</name>
    <dbReference type="NCBI Taxonomy" id="1862138"/>
    <lineage>
        <taxon>Bacteria</taxon>
        <taxon>Pseudomonadati</taxon>
        <taxon>Bacteroidota</taxon>
        <taxon>Flavobacteriia</taxon>
        <taxon>Flavobacteriales</taxon>
        <taxon>Flavobacteriaceae</taxon>
        <taxon>Pseudotenacibaculum</taxon>
    </lineage>
</organism>
<keyword evidence="4" id="KW-1185">Reference proteome</keyword>
<feature type="coiled-coil region" evidence="1">
    <location>
        <begin position="135"/>
        <end position="162"/>
    </location>
</feature>
<feature type="transmembrane region" description="Helical" evidence="2">
    <location>
        <begin position="44"/>
        <end position="63"/>
    </location>
</feature>
<gene>
    <name evidence="3" type="ORF">ACFSRZ_05945</name>
</gene>
<sequence>MEQDIRKLFETDEFPTKKLPANHEDEFAQKLKLQAPKKRRSNLFFLKVAASVAIIFTLGYVLVNSMDKGTQPTELQKQVAEIEKSYLKQIDQEWEAFVKTTNDQDLVKYYKETLDDLKEDYDKISIQFSQEPNNIPILEELIKNLQRRLDLLKNIQEHIKVNKKSKHYETIII</sequence>
<keyword evidence="2" id="KW-1133">Transmembrane helix</keyword>
<evidence type="ECO:0000313" key="3">
    <source>
        <dbReference type="EMBL" id="MFD2566904.1"/>
    </source>
</evidence>
<dbReference type="RefSeq" id="WP_379665614.1">
    <property type="nucleotide sequence ID" value="NZ_JBHULH010000003.1"/>
</dbReference>
<protein>
    <recommendedName>
        <fullName evidence="5">Anti-sigma factor</fullName>
    </recommendedName>
</protein>
<evidence type="ECO:0000256" key="2">
    <source>
        <dbReference type="SAM" id="Phobius"/>
    </source>
</evidence>
<dbReference type="Proteomes" id="UP001597508">
    <property type="component" value="Unassembled WGS sequence"/>
</dbReference>
<keyword evidence="1" id="KW-0175">Coiled coil</keyword>
<reference evidence="4" key="1">
    <citation type="journal article" date="2019" name="Int. J. Syst. Evol. Microbiol.">
        <title>The Global Catalogue of Microorganisms (GCM) 10K type strain sequencing project: providing services to taxonomists for standard genome sequencing and annotation.</title>
        <authorList>
            <consortium name="The Broad Institute Genomics Platform"/>
            <consortium name="The Broad Institute Genome Sequencing Center for Infectious Disease"/>
            <person name="Wu L."/>
            <person name="Ma J."/>
        </authorList>
    </citation>
    <scope>NUCLEOTIDE SEQUENCE [LARGE SCALE GENOMIC DNA]</scope>
    <source>
        <strain evidence="4">KCTC 52127</strain>
    </source>
</reference>
<dbReference type="EMBL" id="JBHULH010000003">
    <property type="protein sequence ID" value="MFD2566904.1"/>
    <property type="molecule type" value="Genomic_DNA"/>
</dbReference>
<proteinExistence type="predicted"/>
<comment type="caution">
    <text evidence="3">The sequence shown here is derived from an EMBL/GenBank/DDBJ whole genome shotgun (WGS) entry which is preliminary data.</text>
</comment>
<keyword evidence="2" id="KW-0812">Transmembrane</keyword>
<keyword evidence="2" id="KW-0472">Membrane</keyword>
<name>A0ABW5LQQ5_9FLAO</name>